<accession>A0A540M4W1</accession>
<keyword evidence="2" id="KW-1185">Reference proteome</keyword>
<dbReference type="AlphaFoldDB" id="A0A540M4W1"/>
<reference evidence="1 2" key="1">
    <citation type="journal article" date="2019" name="G3 (Bethesda)">
        <title>Sequencing of a Wild Apple (Malus baccata) Genome Unravels the Differences Between Cultivated and Wild Apple Species Regarding Disease Resistance and Cold Tolerance.</title>
        <authorList>
            <person name="Chen X."/>
        </authorList>
    </citation>
    <scope>NUCLEOTIDE SEQUENCE [LARGE SCALE GENOMIC DNA]</scope>
    <source>
        <strain evidence="2">cv. Shandingzi</strain>
        <tissue evidence="1">Leaves</tissue>
    </source>
</reference>
<name>A0A540M4W1_MALBA</name>
<evidence type="ECO:0000313" key="2">
    <source>
        <dbReference type="Proteomes" id="UP000315295"/>
    </source>
</evidence>
<dbReference type="EMBL" id="VIEB01000358">
    <property type="protein sequence ID" value="TQD93784.1"/>
    <property type="molecule type" value="Genomic_DNA"/>
</dbReference>
<dbReference type="Proteomes" id="UP000315295">
    <property type="component" value="Unassembled WGS sequence"/>
</dbReference>
<sequence>MKLEMRMRLDPLLFSRFVVDFSRFTLKSGRCPAPELLQASDPHAGSLDPDMDPFLRPEFRSGFSIAFRFESSLAILPAHLGLSVLELARRPRRG</sequence>
<organism evidence="1 2">
    <name type="scientific">Malus baccata</name>
    <name type="common">Siberian crab apple</name>
    <name type="synonym">Pyrus baccata</name>
    <dbReference type="NCBI Taxonomy" id="106549"/>
    <lineage>
        <taxon>Eukaryota</taxon>
        <taxon>Viridiplantae</taxon>
        <taxon>Streptophyta</taxon>
        <taxon>Embryophyta</taxon>
        <taxon>Tracheophyta</taxon>
        <taxon>Spermatophyta</taxon>
        <taxon>Magnoliopsida</taxon>
        <taxon>eudicotyledons</taxon>
        <taxon>Gunneridae</taxon>
        <taxon>Pentapetalae</taxon>
        <taxon>rosids</taxon>
        <taxon>fabids</taxon>
        <taxon>Rosales</taxon>
        <taxon>Rosaceae</taxon>
        <taxon>Amygdaloideae</taxon>
        <taxon>Maleae</taxon>
        <taxon>Malus</taxon>
    </lineage>
</organism>
<protein>
    <submittedName>
        <fullName evidence="1">Uncharacterized protein</fullName>
    </submittedName>
</protein>
<evidence type="ECO:0000313" key="1">
    <source>
        <dbReference type="EMBL" id="TQD93784.1"/>
    </source>
</evidence>
<proteinExistence type="predicted"/>
<gene>
    <name evidence="1" type="ORF">C1H46_020622</name>
</gene>
<comment type="caution">
    <text evidence="1">The sequence shown here is derived from an EMBL/GenBank/DDBJ whole genome shotgun (WGS) entry which is preliminary data.</text>
</comment>